<dbReference type="CDD" id="cd03224">
    <property type="entry name" value="ABC_TM1139_LivF_branched"/>
    <property type="match status" value="1"/>
</dbReference>
<keyword evidence="3" id="KW-0547">Nucleotide-binding</keyword>
<dbReference type="STRING" id="53254.SAMN05660750_01422"/>
<keyword evidence="5" id="KW-0029">Amino-acid transport</keyword>
<accession>A0A0Q3T1U6</accession>
<evidence type="ECO:0000313" key="7">
    <source>
        <dbReference type="EMBL" id="KQK31682.1"/>
    </source>
</evidence>
<dbReference type="InterPro" id="IPR017871">
    <property type="entry name" value="ABC_transporter-like_CS"/>
</dbReference>
<dbReference type="InterPro" id="IPR003593">
    <property type="entry name" value="AAA+_ATPase"/>
</dbReference>
<keyword evidence="9" id="KW-1185">Reference proteome</keyword>
<dbReference type="PANTHER" id="PTHR43820:SF2">
    <property type="entry name" value="ABC TRANSPORTER ATP-BINDING PROTEIN"/>
    <property type="match status" value="1"/>
</dbReference>
<dbReference type="InterPro" id="IPR003439">
    <property type="entry name" value="ABC_transporter-like_ATP-bd"/>
</dbReference>
<evidence type="ECO:0000256" key="5">
    <source>
        <dbReference type="ARBA" id="ARBA00022970"/>
    </source>
</evidence>
<keyword evidence="2" id="KW-0813">Transport</keyword>
<dbReference type="SMART" id="SM00382">
    <property type="entry name" value="AAA"/>
    <property type="match status" value="1"/>
</dbReference>
<evidence type="ECO:0000259" key="6">
    <source>
        <dbReference type="PROSITE" id="PS50893"/>
    </source>
</evidence>
<proteinExistence type="inferred from homology"/>
<organism evidence="7 9">
    <name type="scientific">Bosea thiooxidans</name>
    <dbReference type="NCBI Taxonomy" id="53254"/>
    <lineage>
        <taxon>Bacteria</taxon>
        <taxon>Pseudomonadati</taxon>
        <taxon>Pseudomonadota</taxon>
        <taxon>Alphaproteobacteria</taxon>
        <taxon>Hyphomicrobiales</taxon>
        <taxon>Boseaceae</taxon>
        <taxon>Bosea</taxon>
    </lineage>
</organism>
<comment type="similarity">
    <text evidence="1">Belongs to the ABC transporter superfamily.</text>
</comment>
<dbReference type="PROSITE" id="PS00211">
    <property type="entry name" value="ABC_TRANSPORTER_1"/>
    <property type="match status" value="1"/>
</dbReference>
<dbReference type="AlphaFoldDB" id="A0A0Q3T1U6"/>
<dbReference type="InterPro" id="IPR052156">
    <property type="entry name" value="BCAA_Transport_ATP-bd_LivF"/>
</dbReference>
<dbReference type="GO" id="GO:0015658">
    <property type="term" value="F:branched-chain amino acid transmembrane transporter activity"/>
    <property type="evidence" value="ECO:0007669"/>
    <property type="project" value="TreeGrafter"/>
</dbReference>
<dbReference type="Proteomes" id="UP000051562">
    <property type="component" value="Unassembled WGS sequence"/>
</dbReference>
<dbReference type="EMBL" id="FUYX01000003">
    <property type="protein sequence ID" value="SKB58992.1"/>
    <property type="molecule type" value="Genomic_DNA"/>
</dbReference>
<dbReference type="OrthoDB" id="9776369at2"/>
<dbReference type="RefSeq" id="WP_055726885.1">
    <property type="nucleotide sequence ID" value="NZ_FUYX01000003.1"/>
</dbReference>
<reference evidence="8 10" key="2">
    <citation type="submission" date="2017-02" db="EMBL/GenBank/DDBJ databases">
        <authorList>
            <person name="Peterson S.W."/>
        </authorList>
    </citation>
    <scope>NUCLEOTIDE SEQUENCE [LARGE SCALE GENOMIC DNA]</scope>
    <source>
        <strain evidence="8 10">DSM 9653</strain>
    </source>
</reference>
<dbReference type="EMBL" id="LMAR01000012">
    <property type="protein sequence ID" value="KQK31682.1"/>
    <property type="molecule type" value="Genomic_DNA"/>
</dbReference>
<dbReference type="GO" id="GO:0005524">
    <property type="term" value="F:ATP binding"/>
    <property type="evidence" value="ECO:0007669"/>
    <property type="project" value="UniProtKB-KW"/>
</dbReference>
<protein>
    <submittedName>
        <fullName evidence="7">ABC transporter ATP-binding protein</fullName>
    </submittedName>
    <submittedName>
        <fullName evidence="8">Branched-chain amino acid transport system ATP-binding protein</fullName>
    </submittedName>
</protein>
<sequence length="236" mass="25563">MAALLELSGVEAWYGRAHILHGVGFAVGQGEVVALMGRNGAGKSTTMKTVMGLVPEPQGSIRFEGEEIAGREPFVIARLGVGYVPEDRRVFSELTVMENLEVGRQPLRTGAPHWTPERLFDLFPNLGRMRDRPGASMSGGEQQMLTIARTLMGNPRLLLLDEPSEGLAPVIVEAMAQTIRVLKGEGLSVLLSEQNLHFAGSIADRAVIIEKGLIRFDDTMAALKADEAARSQYLAV</sequence>
<evidence type="ECO:0000256" key="3">
    <source>
        <dbReference type="ARBA" id="ARBA00022741"/>
    </source>
</evidence>
<evidence type="ECO:0000256" key="1">
    <source>
        <dbReference type="ARBA" id="ARBA00005417"/>
    </source>
</evidence>
<gene>
    <name evidence="7" type="ORF">ARD30_01955</name>
    <name evidence="8" type="ORF">SAMN05660750_01422</name>
</gene>
<evidence type="ECO:0000313" key="8">
    <source>
        <dbReference type="EMBL" id="SKB58992.1"/>
    </source>
</evidence>
<reference evidence="7 9" key="1">
    <citation type="submission" date="2015-10" db="EMBL/GenBank/DDBJ databases">
        <title>Draft genome of Bosea thiooxidans.</title>
        <authorList>
            <person name="Wang X."/>
        </authorList>
    </citation>
    <scope>NUCLEOTIDE SEQUENCE [LARGE SCALE GENOMIC DNA]</scope>
    <source>
        <strain evidence="7 9">CGMCC 9174</strain>
    </source>
</reference>
<keyword evidence="4 7" id="KW-0067">ATP-binding</keyword>
<dbReference type="InterPro" id="IPR027417">
    <property type="entry name" value="P-loop_NTPase"/>
</dbReference>
<name>A0A0Q3T1U6_9HYPH</name>
<evidence type="ECO:0000256" key="4">
    <source>
        <dbReference type="ARBA" id="ARBA00022840"/>
    </source>
</evidence>
<evidence type="ECO:0000256" key="2">
    <source>
        <dbReference type="ARBA" id="ARBA00022448"/>
    </source>
</evidence>
<dbReference type="GO" id="GO:0016887">
    <property type="term" value="F:ATP hydrolysis activity"/>
    <property type="evidence" value="ECO:0007669"/>
    <property type="project" value="InterPro"/>
</dbReference>
<dbReference type="Pfam" id="PF00005">
    <property type="entry name" value="ABC_tran"/>
    <property type="match status" value="1"/>
</dbReference>
<dbReference type="PROSITE" id="PS50893">
    <property type="entry name" value="ABC_TRANSPORTER_2"/>
    <property type="match status" value="1"/>
</dbReference>
<evidence type="ECO:0000313" key="10">
    <source>
        <dbReference type="Proteomes" id="UP000190130"/>
    </source>
</evidence>
<feature type="domain" description="ABC transporter" evidence="6">
    <location>
        <begin position="5"/>
        <end position="236"/>
    </location>
</feature>
<dbReference type="PANTHER" id="PTHR43820">
    <property type="entry name" value="HIGH-AFFINITY BRANCHED-CHAIN AMINO ACID TRANSPORT ATP-BINDING PROTEIN LIVF"/>
    <property type="match status" value="1"/>
</dbReference>
<dbReference type="SUPFAM" id="SSF52540">
    <property type="entry name" value="P-loop containing nucleoside triphosphate hydrolases"/>
    <property type="match status" value="1"/>
</dbReference>
<evidence type="ECO:0000313" key="9">
    <source>
        <dbReference type="Proteomes" id="UP000051562"/>
    </source>
</evidence>
<dbReference type="Gene3D" id="3.40.50.300">
    <property type="entry name" value="P-loop containing nucleotide triphosphate hydrolases"/>
    <property type="match status" value="1"/>
</dbReference>
<dbReference type="GO" id="GO:0015807">
    <property type="term" value="P:L-amino acid transport"/>
    <property type="evidence" value="ECO:0007669"/>
    <property type="project" value="TreeGrafter"/>
</dbReference>
<dbReference type="Proteomes" id="UP000190130">
    <property type="component" value="Unassembled WGS sequence"/>
</dbReference>